<dbReference type="Proteomes" id="UP000612055">
    <property type="component" value="Unassembled WGS sequence"/>
</dbReference>
<protein>
    <submittedName>
        <fullName evidence="2">Uncharacterized protein</fullName>
    </submittedName>
</protein>
<gene>
    <name evidence="2" type="ORF">HYH03_006589</name>
</gene>
<keyword evidence="3" id="KW-1185">Reference proteome</keyword>
<dbReference type="AlphaFoldDB" id="A0A835YD43"/>
<reference evidence="2" key="1">
    <citation type="journal article" date="2020" name="bioRxiv">
        <title>Comparative genomics of Chlamydomonas.</title>
        <authorList>
            <person name="Craig R.J."/>
            <person name="Hasan A.R."/>
            <person name="Ness R.W."/>
            <person name="Keightley P.D."/>
        </authorList>
    </citation>
    <scope>NUCLEOTIDE SEQUENCE</scope>
    <source>
        <strain evidence="2">CCAP 11/70</strain>
    </source>
</reference>
<dbReference type="OrthoDB" id="546488at2759"/>
<organism evidence="2 3">
    <name type="scientific">Edaphochlamys debaryana</name>
    <dbReference type="NCBI Taxonomy" id="47281"/>
    <lineage>
        <taxon>Eukaryota</taxon>
        <taxon>Viridiplantae</taxon>
        <taxon>Chlorophyta</taxon>
        <taxon>core chlorophytes</taxon>
        <taxon>Chlorophyceae</taxon>
        <taxon>CS clade</taxon>
        <taxon>Chlamydomonadales</taxon>
        <taxon>Chlamydomonadales incertae sedis</taxon>
        <taxon>Edaphochlamys</taxon>
    </lineage>
</organism>
<evidence type="ECO:0000313" key="3">
    <source>
        <dbReference type="Proteomes" id="UP000612055"/>
    </source>
</evidence>
<feature type="region of interest" description="Disordered" evidence="1">
    <location>
        <begin position="97"/>
        <end position="153"/>
    </location>
</feature>
<sequence>MSAQRQLLRGACRALTGFSAPSRGAVSNNGSTGTVLRSLLGASGARAAAPSLAGAAVHCPAVFQMSGLMSRPSVPMGFAASAPCVSATLSLTGSLQQVRGVSSTELSEDGDSDEGEETYLAAVAGPQTSLTRGVEEDEPPDGSLLPLLDPGGR</sequence>
<name>A0A835YD43_9CHLO</name>
<evidence type="ECO:0000256" key="1">
    <source>
        <dbReference type="SAM" id="MobiDB-lite"/>
    </source>
</evidence>
<evidence type="ECO:0000313" key="2">
    <source>
        <dbReference type="EMBL" id="KAG2495319.1"/>
    </source>
</evidence>
<proteinExistence type="predicted"/>
<accession>A0A835YD43</accession>
<comment type="caution">
    <text evidence="2">The sequence shown here is derived from an EMBL/GenBank/DDBJ whole genome shotgun (WGS) entry which is preliminary data.</text>
</comment>
<feature type="compositionally biased region" description="Acidic residues" evidence="1">
    <location>
        <begin position="106"/>
        <end position="117"/>
    </location>
</feature>
<feature type="compositionally biased region" description="Low complexity" evidence="1">
    <location>
        <begin position="141"/>
        <end position="153"/>
    </location>
</feature>
<dbReference type="EMBL" id="JAEHOE010000025">
    <property type="protein sequence ID" value="KAG2495319.1"/>
    <property type="molecule type" value="Genomic_DNA"/>
</dbReference>